<name>A0A4U5VIZ0_COLLU</name>
<dbReference type="AlphaFoldDB" id="A0A4U5VIZ0"/>
<dbReference type="EMBL" id="CM014096">
    <property type="protein sequence ID" value="TKS88146.1"/>
    <property type="molecule type" value="Genomic_DNA"/>
</dbReference>
<dbReference type="Proteomes" id="UP000298787">
    <property type="component" value="Chromosome 19"/>
</dbReference>
<organism evidence="1 2">
    <name type="scientific">Collichthys lucidus</name>
    <name type="common">Big head croaker</name>
    <name type="synonym">Sciaena lucida</name>
    <dbReference type="NCBI Taxonomy" id="240159"/>
    <lineage>
        <taxon>Eukaryota</taxon>
        <taxon>Metazoa</taxon>
        <taxon>Chordata</taxon>
        <taxon>Craniata</taxon>
        <taxon>Vertebrata</taxon>
        <taxon>Euteleostomi</taxon>
        <taxon>Actinopterygii</taxon>
        <taxon>Neopterygii</taxon>
        <taxon>Teleostei</taxon>
        <taxon>Neoteleostei</taxon>
        <taxon>Acanthomorphata</taxon>
        <taxon>Eupercaria</taxon>
        <taxon>Sciaenidae</taxon>
        <taxon>Collichthys</taxon>
    </lineage>
</organism>
<sequence>MVWEPEDGESGTDSAAPIQNAQSLESLQDLMVQNSAMLQTAGCFRRVRSCEEKKKIVEEYLKWYIIHRNNTAIESKMDELLLLNATNSDFNRSAALCCHRNLAY</sequence>
<evidence type="ECO:0000313" key="2">
    <source>
        <dbReference type="Proteomes" id="UP000298787"/>
    </source>
</evidence>
<gene>
    <name evidence="1" type="ORF">D9C73_022270</name>
</gene>
<reference evidence="1 2" key="1">
    <citation type="submission" date="2019-01" db="EMBL/GenBank/DDBJ databases">
        <title>Genome Assembly of Collichthys lucidus.</title>
        <authorList>
            <person name="Cai M."/>
            <person name="Xiao S."/>
        </authorList>
    </citation>
    <scope>NUCLEOTIDE SEQUENCE [LARGE SCALE GENOMIC DNA]</scope>
    <source>
        <strain evidence="1">JT15FE1705JMU</strain>
        <tissue evidence="1">Muscle</tissue>
    </source>
</reference>
<protein>
    <submittedName>
        <fullName evidence="1">Uncharacterized protein</fullName>
    </submittedName>
</protein>
<keyword evidence="2" id="KW-1185">Reference proteome</keyword>
<proteinExistence type="predicted"/>
<accession>A0A4U5VIZ0</accession>
<evidence type="ECO:0000313" key="1">
    <source>
        <dbReference type="EMBL" id="TKS88146.1"/>
    </source>
</evidence>